<dbReference type="OrthoDB" id="6509975at2759"/>
<evidence type="ECO:0000313" key="4">
    <source>
        <dbReference type="EMBL" id="VDN26510.1"/>
    </source>
</evidence>
<organism evidence="4 5">
    <name type="scientific">Dibothriocephalus latus</name>
    <name type="common">Fish tapeworm</name>
    <name type="synonym">Diphyllobothrium latum</name>
    <dbReference type="NCBI Taxonomy" id="60516"/>
    <lineage>
        <taxon>Eukaryota</taxon>
        <taxon>Metazoa</taxon>
        <taxon>Spiralia</taxon>
        <taxon>Lophotrochozoa</taxon>
        <taxon>Platyhelminthes</taxon>
        <taxon>Cestoda</taxon>
        <taxon>Eucestoda</taxon>
        <taxon>Diphyllobothriidea</taxon>
        <taxon>Diphyllobothriidae</taxon>
        <taxon>Dibothriocephalus</taxon>
    </lineage>
</organism>
<dbReference type="SUPFAM" id="SSF53254">
    <property type="entry name" value="Phosphoglycerate mutase-like"/>
    <property type="match status" value="1"/>
</dbReference>
<dbReference type="PANTHER" id="PTHR20963:SF8">
    <property type="entry name" value="MULTIPLE INOSITOL POLYPHOSPHATE PHOSPHATASE 1"/>
    <property type="match status" value="1"/>
</dbReference>
<dbReference type="GO" id="GO:0003993">
    <property type="term" value="F:acid phosphatase activity"/>
    <property type="evidence" value="ECO:0007669"/>
    <property type="project" value="TreeGrafter"/>
</dbReference>
<dbReference type="AlphaFoldDB" id="A0A3P7MJ13"/>
<evidence type="ECO:0000256" key="1">
    <source>
        <dbReference type="ARBA" id="ARBA00004370"/>
    </source>
</evidence>
<reference evidence="4 5" key="1">
    <citation type="submission" date="2018-11" db="EMBL/GenBank/DDBJ databases">
        <authorList>
            <consortium name="Pathogen Informatics"/>
        </authorList>
    </citation>
    <scope>NUCLEOTIDE SEQUENCE [LARGE SCALE GENOMIC DNA]</scope>
</reference>
<dbReference type="GO" id="GO:0016020">
    <property type="term" value="C:membrane"/>
    <property type="evidence" value="ECO:0007669"/>
    <property type="project" value="UniProtKB-SubCell"/>
</dbReference>
<comment type="subcellular location">
    <subcellularLocation>
        <location evidence="1">Membrane</location>
    </subcellularLocation>
</comment>
<protein>
    <submittedName>
        <fullName evidence="4">Uncharacterized protein</fullName>
    </submittedName>
</protein>
<keyword evidence="2" id="KW-0732">Signal</keyword>
<name>A0A3P7MJ13_DIBLA</name>
<dbReference type="EMBL" id="UYRU01076024">
    <property type="protein sequence ID" value="VDN26510.1"/>
    <property type="molecule type" value="Genomic_DNA"/>
</dbReference>
<sequence length="145" mass="17128">MFFQFFDDPSSVPSEEDYNLLRFYDSCTRYAKTIRKNATLLSEWYAFKHGPEMKEVLAEVVADNNLQNMNITLDDLEDFYKMSSHETAVQQADEEISGWLKLFRPEHLYVLEYLHDMKVGLVFRSLNLKARYLQKTPFPFQSCST</sequence>
<dbReference type="Gene3D" id="3.40.50.1240">
    <property type="entry name" value="Phosphoglycerate mutase-like"/>
    <property type="match status" value="1"/>
</dbReference>
<evidence type="ECO:0000313" key="5">
    <source>
        <dbReference type="Proteomes" id="UP000281553"/>
    </source>
</evidence>
<dbReference type="PANTHER" id="PTHR20963">
    <property type="entry name" value="MULTIPLE INOSITOL POLYPHOSPHATE PHOSPHATASE-RELATED"/>
    <property type="match status" value="1"/>
</dbReference>
<keyword evidence="5" id="KW-1185">Reference proteome</keyword>
<dbReference type="GO" id="GO:0052745">
    <property type="term" value="F:inositol phosphate phosphatase activity"/>
    <property type="evidence" value="ECO:0007669"/>
    <property type="project" value="TreeGrafter"/>
</dbReference>
<gene>
    <name evidence="4" type="ORF">DILT_LOCUS14822</name>
</gene>
<dbReference type="Proteomes" id="UP000281553">
    <property type="component" value="Unassembled WGS sequence"/>
</dbReference>
<proteinExistence type="predicted"/>
<accession>A0A3P7MJ13</accession>
<evidence type="ECO:0000256" key="2">
    <source>
        <dbReference type="ARBA" id="ARBA00022729"/>
    </source>
</evidence>
<keyword evidence="3" id="KW-0472">Membrane</keyword>
<evidence type="ECO:0000256" key="3">
    <source>
        <dbReference type="ARBA" id="ARBA00023136"/>
    </source>
</evidence>
<dbReference type="InterPro" id="IPR029033">
    <property type="entry name" value="His_PPase_superfam"/>
</dbReference>